<dbReference type="PANTHER" id="PTHR22617">
    <property type="entry name" value="CHEMOTAXIS SENSOR HISTIDINE KINASE-RELATED"/>
    <property type="match status" value="1"/>
</dbReference>
<reference evidence="2 3" key="1">
    <citation type="submission" date="2012-06" db="EMBL/GenBank/DDBJ databases">
        <title>The complete chromosome of genome of Turneriella parva DSM 21527.</title>
        <authorList>
            <consortium name="US DOE Joint Genome Institute (JGI-PGF)"/>
            <person name="Lucas S."/>
            <person name="Han J."/>
            <person name="Lapidus A."/>
            <person name="Bruce D."/>
            <person name="Goodwin L."/>
            <person name="Pitluck S."/>
            <person name="Peters L."/>
            <person name="Kyrpides N."/>
            <person name="Mavromatis K."/>
            <person name="Ivanova N."/>
            <person name="Mikhailova N."/>
            <person name="Chertkov O."/>
            <person name="Detter J.C."/>
            <person name="Tapia R."/>
            <person name="Han C."/>
            <person name="Land M."/>
            <person name="Hauser L."/>
            <person name="Markowitz V."/>
            <person name="Cheng J.-F."/>
            <person name="Hugenholtz P."/>
            <person name="Woyke T."/>
            <person name="Wu D."/>
            <person name="Gronow S."/>
            <person name="Wellnitz S."/>
            <person name="Brambilla E."/>
            <person name="Klenk H.-P."/>
            <person name="Eisen J.A."/>
        </authorList>
    </citation>
    <scope>NUCLEOTIDE SEQUENCE [LARGE SCALE GENOMIC DNA]</scope>
    <source>
        <strain evidence="3">ATCC BAA-1111 / DSM 21527 / NCTC 11395 / H</strain>
    </source>
</reference>
<proteinExistence type="predicted"/>
<protein>
    <submittedName>
        <fullName evidence="2">CheW protein</fullName>
    </submittedName>
</protein>
<dbReference type="KEGG" id="tpx:Turpa_1416"/>
<evidence type="ECO:0000313" key="3">
    <source>
        <dbReference type="Proteomes" id="UP000006048"/>
    </source>
</evidence>
<dbReference type="Gene3D" id="2.40.50.180">
    <property type="entry name" value="CheA-289, Domain 4"/>
    <property type="match status" value="1"/>
</dbReference>
<dbReference type="InterPro" id="IPR002545">
    <property type="entry name" value="CheW-lke_dom"/>
</dbReference>
<organism evidence="2 3">
    <name type="scientific">Turneriella parva (strain ATCC BAA-1111 / DSM 21527 / NCTC 11395 / H)</name>
    <name type="common">Leptospira parva</name>
    <dbReference type="NCBI Taxonomy" id="869212"/>
    <lineage>
        <taxon>Bacteria</taxon>
        <taxon>Pseudomonadati</taxon>
        <taxon>Spirochaetota</taxon>
        <taxon>Spirochaetia</taxon>
        <taxon>Leptospirales</taxon>
        <taxon>Leptospiraceae</taxon>
        <taxon>Turneriella</taxon>
    </lineage>
</organism>
<name>I4B457_TURPD</name>
<dbReference type="EMBL" id="CP002959">
    <property type="protein sequence ID" value="AFM12064.1"/>
    <property type="molecule type" value="Genomic_DNA"/>
</dbReference>
<keyword evidence="3" id="KW-1185">Reference proteome</keyword>
<dbReference type="STRING" id="869212.Turpa_1416"/>
<feature type="domain" description="CheW-like" evidence="1">
    <location>
        <begin position="7"/>
        <end position="149"/>
    </location>
</feature>
<evidence type="ECO:0000313" key="2">
    <source>
        <dbReference type="EMBL" id="AFM12064.1"/>
    </source>
</evidence>
<dbReference type="GO" id="GO:0005829">
    <property type="term" value="C:cytosol"/>
    <property type="evidence" value="ECO:0007669"/>
    <property type="project" value="TreeGrafter"/>
</dbReference>
<dbReference type="PROSITE" id="PS50851">
    <property type="entry name" value="CHEW"/>
    <property type="match status" value="1"/>
</dbReference>
<dbReference type="RefSeq" id="WP_014802578.1">
    <property type="nucleotide sequence ID" value="NC_018020.1"/>
</dbReference>
<sequence length="154" mass="17039">MQANGPQNQFVLFKIGPETYAVDIAETQEVLRFRLPKKIPHAPRHVLGVINLRGQIIPVVGLREKFAIESQEASAETRIIVCHNEGKLTGIVCDSVERVVFIPSKNIEENPEFAGQNNQSAIRGVAHIDDVDSVIFLLNLAILYGEEDSREAAP</sequence>
<dbReference type="InterPro" id="IPR036061">
    <property type="entry name" value="CheW-like_dom_sf"/>
</dbReference>
<dbReference type="SUPFAM" id="SSF50341">
    <property type="entry name" value="CheW-like"/>
    <property type="match status" value="1"/>
</dbReference>
<evidence type="ECO:0000259" key="1">
    <source>
        <dbReference type="PROSITE" id="PS50851"/>
    </source>
</evidence>
<dbReference type="AlphaFoldDB" id="I4B457"/>
<dbReference type="PANTHER" id="PTHR22617:SF23">
    <property type="entry name" value="CHEMOTAXIS PROTEIN CHEW"/>
    <property type="match status" value="1"/>
</dbReference>
<dbReference type="GO" id="GO:0006935">
    <property type="term" value="P:chemotaxis"/>
    <property type="evidence" value="ECO:0007669"/>
    <property type="project" value="InterPro"/>
</dbReference>
<dbReference type="HOGENOM" id="CLU_048995_3_1_12"/>
<gene>
    <name evidence="2" type="ordered locus">Turpa_1416</name>
</gene>
<dbReference type="SMART" id="SM00260">
    <property type="entry name" value="CheW"/>
    <property type="match status" value="1"/>
</dbReference>
<accession>I4B457</accession>
<dbReference type="GO" id="GO:0007165">
    <property type="term" value="P:signal transduction"/>
    <property type="evidence" value="ECO:0007669"/>
    <property type="project" value="InterPro"/>
</dbReference>
<dbReference type="Pfam" id="PF01584">
    <property type="entry name" value="CheW"/>
    <property type="match status" value="1"/>
</dbReference>
<dbReference type="Gene3D" id="2.30.30.40">
    <property type="entry name" value="SH3 Domains"/>
    <property type="match status" value="1"/>
</dbReference>
<dbReference type="Proteomes" id="UP000006048">
    <property type="component" value="Chromosome"/>
</dbReference>
<dbReference type="InterPro" id="IPR039315">
    <property type="entry name" value="CheW"/>
</dbReference>
<dbReference type="OrthoDB" id="9794382at2"/>
<dbReference type="PATRIC" id="fig|869212.3.peg.1404"/>